<dbReference type="Pfam" id="PF14403">
    <property type="entry name" value="CP_ATPgrasp_2"/>
    <property type="match status" value="1"/>
</dbReference>
<dbReference type="InterPro" id="IPR051680">
    <property type="entry name" value="ATP-dep_Glu-Cys_Ligase-2"/>
</dbReference>
<dbReference type="InterPro" id="IPR025841">
    <property type="entry name" value="CP_ATPgrasp_2"/>
</dbReference>
<dbReference type="PANTHER" id="PTHR34595">
    <property type="entry name" value="BLR5612 PROTEIN"/>
    <property type="match status" value="1"/>
</dbReference>
<dbReference type="Pfam" id="PF04168">
    <property type="entry name" value="Alpha-E"/>
    <property type="match status" value="1"/>
</dbReference>
<name>A0ABZ2KL53_9BACT</name>
<organism evidence="3 4">
    <name type="scientific">Pendulispora brunnea</name>
    <dbReference type="NCBI Taxonomy" id="2905690"/>
    <lineage>
        <taxon>Bacteria</taxon>
        <taxon>Pseudomonadati</taxon>
        <taxon>Myxococcota</taxon>
        <taxon>Myxococcia</taxon>
        <taxon>Myxococcales</taxon>
        <taxon>Sorangiineae</taxon>
        <taxon>Pendulisporaceae</taxon>
        <taxon>Pendulispora</taxon>
    </lineage>
</organism>
<dbReference type="SUPFAM" id="SSF56059">
    <property type="entry name" value="Glutathione synthetase ATP-binding domain-like"/>
    <property type="match status" value="1"/>
</dbReference>
<keyword evidence="4" id="KW-1185">Reference proteome</keyword>
<dbReference type="EMBL" id="CP089982">
    <property type="protein sequence ID" value="WXA99390.1"/>
    <property type="molecule type" value="Genomic_DNA"/>
</dbReference>
<feature type="domain" description="Circularly permuted ATP-grasp type 2" evidence="2">
    <location>
        <begin position="72"/>
        <end position="462"/>
    </location>
</feature>
<dbReference type="PANTHER" id="PTHR34595:SF2">
    <property type="entry name" value="BLR2978 PROTEIN"/>
    <property type="match status" value="1"/>
</dbReference>
<proteinExistence type="predicted"/>
<dbReference type="RefSeq" id="WP_394850028.1">
    <property type="nucleotide sequence ID" value="NZ_CP089982.1"/>
</dbReference>
<dbReference type="InterPro" id="IPR007296">
    <property type="entry name" value="DUF403"/>
</dbReference>
<reference evidence="3 4" key="1">
    <citation type="submission" date="2021-12" db="EMBL/GenBank/DDBJ databases">
        <title>Discovery of the Pendulisporaceae a myxobacterial family with distinct sporulation behavior and unique specialized metabolism.</title>
        <authorList>
            <person name="Garcia R."/>
            <person name="Popoff A."/>
            <person name="Bader C.D."/>
            <person name="Loehr J."/>
            <person name="Walesch S."/>
            <person name="Walt C."/>
            <person name="Boldt J."/>
            <person name="Bunk B."/>
            <person name="Haeckl F.J.F.P.J."/>
            <person name="Gunesch A.P."/>
            <person name="Birkelbach J."/>
            <person name="Nuebel U."/>
            <person name="Pietschmann T."/>
            <person name="Bach T."/>
            <person name="Mueller R."/>
        </authorList>
    </citation>
    <scope>NUCLEOTIDE SEQUENCE [LARGE SCALE GENOMIC DNA]</scope>
    <source>
        <strain evidence="3 4">MSr12523</strain>
    </source>
</reference>
<evidence type="ECO:0000313" key="3">
    <source>
        <dbReference type="EMBL" id="WXA99390.1"/>
    </source>
</evidence>
<dbReference type="Proteomes" id="UP001379533">
    <property type="component" value="Chromosome"/>
</dbReference>
<dbReference type="Gene3D" id="3.40.50.11290">
    <property type="match status" value="1"/>
</dbReference>
<accession>A0ABZ2KL53</accession>
<protein>
    <submittedName>
        <fullName evidence="3">Circularly permuted type 2 ATP-grasp protein</fullName>
    </submittedName>
</protein>
<evidence type="ECO:0000313" key="4">
    <source>
        <dbReference type="Proteomes" id="UP001379533"/>
    </source>
</evidence>
<sequence length="822" mass="90768">MGEHRYDEMLDDAGSPRPHWRAFLAHLDALPLETMQRRCRFVNDAIASDGVTYNVYADPKGASRPWELDLLPLILPANEWRAIASAVAQRARLLNAVLADLYGPQTLLAEGLIPPALVFGQRSFLWPLHGVTAPTGLHVYAADLARSPDGHWWVLADRTGGPSGAGYALQNRMTLARAFPDAFRELHVEPLAPFFSALQDSLYRLSPTRGGEAPLAVLLTPGPYNETYFEHSFLARYLGFPLVEGQDLIVRGDSVYLKTLRGLRRVHAILRRLDGDYCDPVELRADSALGIPGLLHAIRAGNVVIANALGSGVLETGALAGFYPAVSERLFGEKLGMPSIATWWCGEAPALEYVIEHLDELVIKPSYPSIRMEAVFGHTLDELARAQLIARLQAQPHAYVAQEWVRLSHAPTWGREREHEKHDKAPHSRRSRMHARSATLRVFAVATANGYTVMPGALTRVAQYDGDVVSMQWGGSSKDTWMLADRPVTRVSLRRPRLGADDVVRSVAFIPSRVGENLYWMGRYTERCEGIARLLRAALVRLADADPESEPALRSLASVSDRLKIFAKGDELDARDFIAAVVDPQVQGGLAANVLRLHACANHVRERMSTDNWHLFHRLQQRLPGPDASLGYALESLDDIMMTCVSLAGFALDDMTRDESWQFLVLGRRLERLAHVAGIVAHVLGASAAERVDALEWLLEATNSIVTFRALYRRTPELLPVLHLVVLDDTNPHAVAFQIRDLLLVQERDLGLHALAPLGEALRHTPLGGFQAEAGEVLEASCTELAGLLLRIERAAFGLSDELQRRFFTHAGTPVPVGIEAQ</sequence>
<gene>
    <name evidence="3" type="ORF">LZC95_21535</name>
</gene>
<evidence type="ECO:0000259" key="2">
    <source>
        <dbReference type="Pfam" id="PF14403"/>
    </source>
</evidence>
<feature type="domain" description="DUF403" evidence="1">
    <location>
        <begin position="511"/>
        <end position="808"/>
    </location>
</feature>
<evidence type="ECO:0000259" key="1">
    <source>
        <dbReference type="Pfam" id="PF04168"/>
    </source>
</evidence>
<dbReference type="Gene3D" id="3.30.1490.270">
    <property type="match status" value="1"/>
</dbReference>